<feature type="region of interest" description="Disordered" evidence="1">
    <location>
        <begin position="822"/>
        <end position="871"/>
    </location>
</feature>
<dbReference type="Proteomes" id="UP000694865">
    <property type="component" value="Unplaced"/>
</dbReference>
<gene>
    <name evidence="3" type="primary">LOC100371376</name>
</gene>
<dbReference type="GeneID" id="100371376"/>
<feature type="compositionally biased region" description="Low complexity" evidence="1">
    <location>
        <begin position="270"/>
        <end position="280"/>
    </location>
</feature>
<feature type="compositionally biased region" description="Acidic residues" evidence="1">
    <location>
        <begin position="1296"/>
        <end position="1314"/>
    </location>
</feature>
<evidence type="ECO:0000313" key="3">
    <source>
        <dbReference type="RefSeq" id="XP_006822240.1"/>
    </source>
</evidence>
<sequence length="1314" mass="147343">MAGRDVFPANKPGMGNFRYGFSHKDEIAIRQEIDQLKRASEEKMMAIKLDKKKIVRLKVDEDDTIADKVLNVKLSPEFGRKRMPYRRKQEPIFHEDLVIDSTRKVLDTSKDVLTVPNYNPLDKSVIPPSTSKTKKYPFTKEEQVTTQEMRKPHVSALGVLPSRSTKDIKGLNVIMAGKPAGGKDDHSIAAIREANTTVSTKEKSKLNREPRKETEKCQDTASPKSKVTKPAIVGSIGTLAPVSFSTRAKPPIRTRSENIDTGPTPRPPKSRASSRASSKATSKKSKSADSSRMKAVRSRASAKRRAADSGSSSEDSSDDERHRLNASGVSFRDKSLPASAKSVASQKSISELVAEAEAIAAGGKPDKDGEKGVDEEKEVEVETPVPVERSVDDIIASLKASRGGKREMSAADIKIQQIMQSVMVRAKAVLGDDMEEEVAEEEEEEESEEKKEEEEDGYEQADIVPGLPDISVIIEAAEEDETTDDQELLDDINENIEDEAAVTDANGVEIVQPPKSEDALEEDKKPEDAVTTKPSQVEFDEKIELIPDEGIVVDLEQAWQDVNAPESVTYEDIVNIEGEIQPLESRIEISKTDLPRAKSKIPIFSSSVSFLSTWAPKEKPKTEKKQPPREPERMSIHHFCTHAPELPLPGHLQAVSRTYHTPAKYGIQQNMDRHSRFTTQSYYSQLSDSQHTMQQQIDDYQDRDRRMSAAAKRILEVASDDSLDAWQQRADELFNGEDCDRVDGKKMSVNTDVSRLYWTPAPPKMDVPPAYVKSHLFPGYHGAALAEESVQAPTIGEESGESEAELVSIYDEGDVEEKLQRERTLTRVYGSNEDVSKVPKPRQLKPKTPARSPSVSSKSTTEPERMKKKGAPLPIRVRVKDIELPEDLPLSVAADKLYNSVQKWDDIPQFKAYIEALSGSAKCSNVSKGSLVFEVDCNNPKAADAVWSAYQSGRLEQLLKESLMKKTGAHRLVLEIVIGEEEFQGLKRELSEAEEQDEDIGAMVTGDKARPSRTSVAEMRQMFSKMATINPSEKQRPFEIPDEDIFPAEVPIRRAVSCPNLHEEEEEWDITFPGDFNTYMKELQIQKQQIEDVKSGKMKEPYSKAEEDPAREIVSSLSRSIEQLTPVQVIKKVESPTPAEVAREAGLKYVILPSKPKKKKKKRADPRRLEQIDRFLRESPKQLVRSESLPRVTLPVEPQLRVPRHVRHGRRPSIPNILNFDEYIEKHHVEEGTDLREWARDIWNDWFDEVFPPSYRDTETPVTDIGSDIEVTPTRKRASIASSVMSEHIDAIDPLPEIEDDEEYSEEVGEEIEG</sequence>
<keyword evidence="2" id="KW-1185">Reference proteome</keyword>
<evidence type="ECO:0000256" key="1">
    <source>
        <dbReference type="SAM" id="MobiDB-lite"/>
    </source>
</evidence>
<feature type="region of interest" description="Disordered" evidence="1">
    <location>
        <begin position="178"/>
        <end position="386"/>
    </location>
</feature>
<evidence type="ECO:0000313" key="2">
    <source>
        <dbReference type="Proteomes" id="UP000694865"/>
    </source>
</evidence>
<accession>A0ABM0MQE9</accession>
<protein>
    <submittedName>
        <fullName evidence="3">Microtubule-associated protein 1B-like</fullName>
    </submittedName>
</protein>
<feature type="region of interest" description="Disordered" evidence="1">
    <location>
        <begin position="432"/>
        <end position="467"/>
    </location>
</feature>
<feature type="compositionally biased region" description="Polar residues" evidence="1">
    <location>
        <begin position="851"/>
        <end position="860"/>
    </location>
</feature>
<feature type="compositionally biased region" description="Acidic residues" evidence="1">
    <location>
        <begin position="432"/>
        <end position="459"/>
    </location>
</feature>
<feature type="compositionally biased region" description="Basic and acidic residues" evidence="1">
    <location>
        <begin position="364"/>
        <end position="374"/>
    </location>
</feature>
<proteinExistence type="predicted"/>
<dbReference type="RefSeq" id="XP_006822240.1">
    <property type="nucleotide sequence ID" value="XM_006822177.1"/>
</dbReference>
<feature type="region of interest" description="Disordered" evidence="1">
    <location>
        <begin position="497"/>
        <end position="536"/>
    </location>
</feature>
<organism evidence="2 3">
    <name type="scientific">Saccoglossus kowalevskii</name>
    <name type="common">Acorn worm</name>
    <dbReference type="NCBI Taxonomy" id="10224"/>
    <lineage>
        <taxon>Eukaryota</taxon>
        <taxon>Metazoa</taxon>
        <taxon>Hemichordata</taxon>
        <taxon>Enteropneusta</taxon>
        <taxon>Harrimaniidae</taxon>
        <taxon>Saccoglossus</taxon>
    </lineage>
</organism>
<name>A0ABM0MQE9_SACKO</name>
<feature type="compositionally biased region" description="Basic residues" evidence="1">
    <location>
        <begin position="294"/>
        <end position="304"/>
    </location>
</feature>
<feature type="compositionally biased region" description="Basic and acidic residues" evidence="1">
    <location>
        <begin position="515"/>
        <end position="530"/>
    </location>
</feature>
<feature type="region of interest" description="Disordered" evidence="1">
    <location>
        <begin position="1295"/>
        <end position="1314"/>
    </location>
</feature>
<reference evidence="3" key="1">
    <citation type="submission" date="2025-08" db="UniProtKB">
        <authorList>
            <consortium name="RefSeq"/>
        </authorList>
    </citation>
    <scope>IDENTIFICATION</scope>
    <source>
        <tissue evidence="3">Testes</tissue>
    </source>
</reference>
<feature type="compositionally biased region" description="Basic and acidic residues" evidence="1">
    <location>
        <begin position="200"/>
        <end position="218"/>
    </location>
</feature>